<protein>
    <submittedName>
        <fullName evidence="2">Uncharacterized protein</fullName>
    </submittedName>
</protein>
<name>A0A9J6GFX6_HAELO</name>
<evidence type="ECO:0000256" key="1">
    <source>
        <dbReference type="SAM" id="MobiDB-lite"/>
    </source>
</evidence>
<evidence type="ECO:0000313" key="3">
    <source>
        <dbReference type="Proteomes" id="UP000821853"/>
    </source>
</evidence>
<reference evidence="2 3" key="1">
    <citation type="journal article" date="2020" name="Cell">
        <title>Large-Scale Comparative Analyses of Tick Genomes Elucidate Their Genetic Diversity and Vector Capacities.</title>
        <authorList>
            <consortium name="Tick Genome and Microbiome Consortium (TIGMIC)"/>
            <person name="Jia N."/>
            <person name="Wang J."/>
            <person name="Shi W."/>
            <person name="Du L."/>
            <person name="Sun Y."/>
            <person name="Zhan W."/>
            <person name="Jiang J.F."/>
            <person name="Wang Q."/>
            <person name="Zhang B."/>
            <person name="Ji P."/>
            <person name="Bell-Sakyi L."/>
            <person name="Cui X.M."/>
            <person name="Yuan T.T."/>
            <person name="Jiang B.G."/>
            <person name="Yang W.F."/>
            <person name="Lam T.T."/>
            <person name="Chang Q.C."/>
            <person name="Ding S.J."/>
            <person name="Wang X.J."/>
            <person name="Zhu J.G."/>
            <person name="Ruan X.D."/>
            <person name="Zhao L."/>
            <person name="Wei J.T."/>
            <person name="Ye R.Z."/>
            <person name="Que T.C."/>
            <person name="Du C.H."/>
            <person name="Zhou Y.H."/>
            <person name="Cheng J.X."/>
            <person name="Dai P.F."/>
            <person name="Guo W.B."/>
            <person name="Han X.H."/>
            <person name="Huang E.J."/>
            <person name="Li L.F."/>
            <person name="Wei W."/>
            <person name="Gao Y.C."/>
            <person name="Liu J.Z."/>
            <person name="Shao H.Z."/>
            <person name="Wang X."/>
            <person name="Wang C.C."/>
            <person name="Yang T.C."/>
            <person name="Huo Q.B."/>
            <person name="Li W."/>
            <person name="Chen H.Y."/>
            <person name="Chen S.E."/>
            <person name="Zhou L.G."/>
            <person name="Ni X.B."/>
            <person name="Tian J.H."/>
            <person name="Sheng Y."/>
            <person name="Liu T."/>
            <person name="Pan Y.S."/>
            <person name="Xia L.Y."/>
            <person name="Li J."/>
            <person name="Zhao F."/>
            <person name="Cao W.C."/>
        </authorList>
    </citation>
    <scope>NUCLEOTIDE SEQUENCE [LARGE SCALE GENOMIC DNA]</scope>
    <source>
        <strain evidence="2">HaeL-2018</strain>
    </source>
</reference>
<sequence length="258" mass="27971">MEKRARFRTTQGIYPPYSPKSTRSDPLRPLLKWLDIKAALPGPASANTSEAAEASGTSCFATVDASTDPDQSCEDNSGLQLLSAVAAELHVAATSTTKTSFVLHLAFLPLFLNFMQATQTEDAQVSNKTFSAFLCLINDMGASTQVTHVDSHDSSVQHQPEVSSRHCGPDHRTSYFSGFDSVAKSANALQDLCNAWITASPLNVVEDALPRAAEDTIIFALFGALNLQEVRFPGQAKYAVWAAAQPRLVWVDEQTHLK</sequence>
<proteinExistence type="predicted"/>
<dbReference type="VEuPathDB" id="VectorBase:HLOH_051257"/>
<dbReference type="Proteomes" id="UP000821853">
    <property type="component" value="Chromosome 4"/>
</dbReference>
<dbReference type="AlphaFoldDB" id="A0A9J6GFX6"/>
<keyword evidence="3" id="KW-1185">Reference proteome</keyword>
<gene>
    <name evidence="2" type="ORF">HPB48_020074</name>
</gene>
<evidence type="ECO:0000313" key="2">
    <source>
        <dbReference type="EMBL" id="KAH9374309.1"/>
    </source>
</evidence>
<dbReference type="EMBL" id="JABSTR010000006">
    <property type="protein sequence ID" value="KAH9374309.1"/>
    <property type="molecule type" value="Genomic_DNA"/>
</dbReference>
<feature type="region of interest" description="Disordered" evidence="1">
    <location>
        <begin position="1"/>
        <end position="25"/>
    </location>
</feature>
<accession>A0A9J6GFX6</accession>
<comment type="caution">
    <text evidence="2">The sequence shown here is derived from an EMBL/GenBank/DDBJ whole genome shotgun (WGS) entry which is preliminary data.</text>
</comment>
<organism evidence="2 3">
    <name type="scientific">Haemaphysalis longicornis</name>
    <name type="common">Bush tick</name>
    <dbReference type="NCBI Taxonomy" id="44386"/>
    <lineage>
        <taxon>Eukaryota</taxon>
        <taxon>Metazoa</taxon>
        <taxon>Ecdysozoa</taxon>
        <taxon>Arthropoda</taxon>
        <taxon>Chelicerata</taxon>
        <taxon>Arachnida</taxon>
        <taxon>Acari</taxon>
        <taxon>Parasitiformes</taxon>
        <taxon>Ixodida</taxon>
        <taxon>Ixodoidea</taxon>
        <taxon>Ixodidae</taxon>
        <taxon>Haemaphysalinae</taxon>
        <taxon>Haemaphysalis</taxon>
    </lineage>
</organism>